<feature type="region of interest" description="Disordered" evidence="1">
    <location>
        <begin position="396"/>
        <end position="476"/>
    </location>
</feature>
<evidence type="ECO:0008006" key="3">
    <source>
        <dbReference type="Google" id="ProtNLM"/>
    </source>
</evidence>
<feature type="compositionally biased region" description="Basic and acidic residues" evidence="1">
    <location>
        <begin position="413"/>
        <end position="428"/>
    </location>
</feature>
<sequence length="738" mass="81122">MQVRGSGWDVAKLKWGVELERGVEQQRGVEWERGVESNWGVLRIWGLRGIWDAKGPGWAVGALGSRQPSTGTGRAQPPSKAVFAQAVCRHASGKDNWSAKECGSLSNKKMTRWQHFCDAVRGRKTFGEGVDTGVAAGLGPFERSFEHLHEYRSTSAATVCEEASCSRSRATGERMLALRQLSGTSGELMAVLEVAVPSEGCLGMQEGGGEELSLQGFHGTSGEAFKKFAAKVVLKAQTYLSPSVYPDETERNRQWDLTMLHAVEKFEPYDAAREDKVITLIRQKISGPQLLLELFRQYCPHAVAERDNAAAIFLYMKRKNGEQLWVVVERFVSNENKAILEGYTPNKQTKRVILKRCLSEKEWKKFSAEASKDTNKSIQDLTFANMKPFIDRQCEAEKSAENLRQQAPARPAGDGKEKSKKAMQEKGGGKGKGKGRGKKQQQQHDGEKEKKSEKSKKSSEDGGSGKNTEEQQSKPKCYVCDSEEHMISECPFKTKLKELISKEKSASARPKGKDTKSEKASPPRKSPPCRSGSISPLGDSDLPDMVSLDESEAEWDALKRLGGRKGHINTGEEGSVQKGQALEDCAPSKGLRADAWKGKRSSRRGEEEGTVAVAATDTRCSLSLFTLLFKVFIILMVKKTTCFDLASALSSLTTDNVCILLRIAVEKGALTTEVDEVLLASAKRRLSLLENGGWMKMTGLHSETFKVSVDQSRDLPTAHFPTNEIAAASAVVMIPSCM</sequence>
<proteinExistence type="predicted"/>
<reference evidence="2" key="1">
    <citation type="submission" date="2014-11" db="EMBL/GenBank/DDBJ databases">
        <authorList>
            <person name="Otto D Thomas"/>
            <person name="Naeem Raeece"/>
        </authorList>
    </citation>
    <scope>NUCLEOTIDE SEQUENCE</scope>
</reference>
<feature type="region of interest" description="Disordered" evidence="1">
    <location>
        <begin position="501"/>
        <end position="545"/>
    </location>
</feature>
<feature type="compositionally biased region" description="Basic residues" evidence="1">
    <location>
        <begin position="429"/>
        <end position="441"/>
    </location>
</feature>
<protein>
    <recommendedName>
        <fullName evidence="3">CCHC-type domain-containing protein</fullName>
    </recommendedName>
</protein>
<dbReference type="EMBL" id="CDMZ01000962">
    <property type="protein sequence ID" value="CEM24696.1"/>
    <property type="molecule type" value="Genomic_DNA"/>
</dbReference>
<evidence type="ECO:0000313" key="2">
    <source>
        <dbReference type="EMBL" id="CEM24696.1"/>
    </source>
</evidence>
<organism evidence="2">
    <name type="scientific">Chromera velia CCMP2878</name>
    <dbReference type="NCBI Taxonomy" id="1169474"/>
    <lineage>
        <taxon>Eukaryota</taxon>
        <taxon>Sar</taxon>
        <taxon>Alveolata</taxon>
        <taxon>Colpodellida</taxon>
        <taxon>Chromeraceae</taxon>
        <taxon>Chromera</taxon>
    </lineage>
</organism>
<feature type="compositionally biased region" description="Basic and acidic residues" evidence="1">
    <location>
        <begin position="442"/>
        <end position="460"/>
    </location>
</feature>
<feature type="compositionally biased region" description="Basic and acidic residues" evidence="1">
    <location>
        <begin position="501"/>
        <end position="521"/>
    </location>
</feature>
<evidence type="ECO:0000256" key="1">
    <source>
        <dbReference type="SAM" id="MobiDB-lite"/>
    </source>
</evidence>
<name>A0A0G4G8K8_9ALVE</name>
<accession>A0A0G4G8K8</accession>
<dbReference type="AlphaFoldDB" id="A0A0G4G8K8"/>
<gene>
    <name evidence="2" type="ORF">Cvel_20642</name>
</gene>
<dbReference type="VEuPathDB" id="CryptoDB:Cvel_20642"/>